<reference evidence="1" key="1">
    <citation type="journal article" date="2023" name="G3 (Bethesda)">
        <title>A reference genome for the long-term kleptoplast-retaining sea slug Elysia crispata morphotype clarki.</title>
        <authorList>
            <person name="Eastman K.E."/>
            <person name="Pendleton A.L."/>
            <person name="Shaikh M.A."/>
            <person name="Suttiyut T."/>
            <person name="Ogas R."/>
            <person name="Tomko P."/>
            <person name="Gavelis G."/>
            <person name="Widhalm J.R."/>
            <person name="Wisecaver J.H."/>
        </authorList>
    </citation>
    <scope>NUCLEOTIDE SEQUENCE</scope>
    <source>
        <strain evidence="1">ECLA1</strain>
    </source>
</reference>
<evidence type="ECO:0000313" key="1">
    <source>
        <dbReference type="EMBL" id="KAK3751165.1"/>
    </source>
</evidence>
<accession>A0AAE0YMR9</accession>
<dbReference type="Proteomes" id="UP001283361">
    <property type="component" value="Unassembled WGS sequence"/>
</dbReference>
<organism evidence="1 2">
    <name type="scientific">Elysia crispata</name>
    <name type="common">lettuce slug</name>
    <dbReference type="NCBI Taxonomy" id="231223"/>
    <lineage>
        <taxon>Eukaryota</taxon>
        <taxon>Metazoa</taxon>
        <taxon>Spiralia</taxon>
        <taxon>Lophotrochozoa</taxon>
        <taxon>Mollusca</taxon>
        <taxon>Gastropoda</taxon>
        <taxon>Heterobranchia</taxon>
        <taxon>Euthyneura</taxon>
        <taxon>Panpulmonata</taxon>
        <taxon>Sacoglossa</taxon>
        <taxon>Placobranchoidea</taxon>
        <taxon>Plakobranchidae</taxon>
        <taxon>Elysia</taxon>
    </lineage>
</organism>
<keyword evidence="2" id="KW-1185">Reference proteome</keyword>
<gene>
    <name evidence="1" type="ORF">RRG08_023923</name>
</gene>
<dbReference type="AlphaFoldDB" id="A0AAE0YMR9"/>
<name>A0AAE0YMR9_9GAST</name>
<dbReference type="EMBL" id="JAWDGP010005834">
    <property type="protein sequence ID" value="KAK3751165.1"/>
    <property type="molecule type" value="Genomic_DNA"/>
</dbReference>
<evidence type="ECO:0000313" key="2">
    <source>
        <dbReference type="Proteomes" id="UP001283361"/>
    </source>
</evidence>
<sequence>MWGTKECRLFPPVIIHDGILGLSRQPYLVLQQFGTACNNALSALQMAPWGGTETAFFPEGPSEKSIMLMIHFRMDEIRMSLGDKGHKIYF</sequence>
<comment type="caution">
    <text evidence="1">The sequence shown here is derived from an EMBL/GenBank/DDBJ whole genome shotgun (WGS) entry which is preliminary data.</text>
</comment>
<proteinExistence type="predicted"/>
<protein>
    <submittedName>
        <fullName evidence="1">Uncharacterized protein</fullName>
    </submittedName>
</protein>